<dbReference type="PANTHER" id="PTHR40980:SF5">
    <property type="entry name" value="TONB-DEPENDENT RECEPTOR"/>
    <property type="match status" value="1"/>
</dbReference>
<feature type="domain" description="TonB-dependent receptor plug" evidence="7">
    <location>
        <begin position="68"/>
        <end position="157"/>
    </location>
</feature>
<dbReference type="Gene3D" id="2.170.130.10">
    <property type="entry name" value="TonB-dependent receptor, plug domain"/>
    <property type="match status" value="1"/>
</dbReference>
<keyword evidence="4" id="KW-0798">TonB box</keyword>
<evidence type="ECO:0000256" key="5">
    <source>
        <dbReference type="SAM" id="SignalP"/>
    </source>
</evidence>
<dbReference type="Pfam" id="PF00593">
    <property type="entry name" value="TonB_dep_Rec_b-barrel"/>
    <property type="match status" value="1"/>
</dbReference>
<organism evidence="8 9">
    <name type="scientific">Alishewanella maricola</name>
    <dbReference type="NCBI Taxonomy" id="2795740"/>
    <lineage>
        <taxon>Bacteria</taxon>
        <taxon>Pseudomonadati</taxon>
        <taxon>Pseudomonadota</taxon>
        <taxon>Gammaproteobacteria</taxon>
        <taxon>Alteromonadales</taxon>
        <taxon>Alteromonadaceae</taxon>
        <taxon>Alishewanella</taxon>
    </lineage>
</organism>
<reference evidence="8 9" key="1">
    <citation type="submission" date="2021-10" db="EMBL/GenBank/DDBJ databases">
        <title>Alishewanella koreense sp. nov. isolated from seawater of southwestern coast in South Korea and the proposal for the reclassification of Rheinheimera perlucida and Rheinheimera tuosuensis as Arsukibacterium perlucida and Arsukibacterium tuosuensis.</title>
        <authorList>
            <person name="Kim K.H."/>
            <person name="Ruan W."/>
            <person name="Kim K.R."/>
            <person name="Baek J.H."/>
            <person name="Jeon C.O."/>
        </authorList>
    </citation>
    <scope>NUCLEOTIDE SEQUENCE [LARGE SCALE GENOMIC DNA]</scope>
    <source>
        <strain evidence="8 9">16-MA</strain>
    </source>
</reference>
<evidence type="ECO:0000313" key="8">
    <source>
        <dbReference type="EMBL" id="MCB5225359.1"/>
    </source>
</evidence>
<dbReference type="PANTHER" id="PTHR40980">
    <property type="entry name" value="PLUG DOMAIN-CONTAINING PROTEIN"/>
    <property type="match status" value="1"/>
</dbReference>
<keyword evidence="3" id="KW-0998">Cell outer membrane</keyword>
<keyword evidence="5" id="KW-0732">Signal</keyword>
<evidence type="ECO:0000259" key="6">
    <source>
        <dbReference type="Pfam" id="PF00593"/>
    </source>
</evidence>
<dbReference type="Gene3D" id="2.40.170.20">
    <property type="entry name" value="TonB-dependent receptor, beta-barrel domain"/>
    <property type="match status" value="1"/>
</dbReference>
<dbReference type="SUPFAM" id="SSF56935">
    <property type="entry name" value="Porins"/>
    <property type="match status" value="1"/>
</dbReference>
<dbReference type="InterPro" id="IPR012910">
    <property type="entry name" value="Plug_dom"/>
</dbReference>
<accession>A0ABS8BZ69</accession>
<evidence type="ECO:0000256" key="1">
    <source>
        <dbReference type="ARBA" id="ARBA00004442"/>
    </source>
</evidence>
<dbReference type="RefSeq" id="WP_226749455.1">
    <property type="nucleotide sequence ID" value="NZ_JAEINI020000001.1"/>
</dbReference>
<feature type="chain" id="PRO_5046072846" evidence="5">
    <location>
        <begin position="34"/>
        <end position="886"/>
    </location>
</feature>
<dbReference type="InterPro" id="IPR036942">
    <property type="entry name" value="Beta-barrel_TonB_sf"/>
</dbReference>
<keyword evidence="2 4" id="KW-0472">Membrane</keyword>
<proteinExistence type="inferred from homology"/>
<dbReference type="InterPro" id="IPR037066">
    <property type="entry name" value="Plug_dom_sf"/>
</dbReference>
<feature type="domain" description="TonB-dependent receptor-like beta-barrel" evidence="6">
    <location>
        <begin position="387"/>
        <end position="855"/>
    </location>
</feature>
<evidence type="ECO:0000313" key="9">
    <source>
        <dbReference type="Proteomes" id="UP000633814"/>
    </source>
</evidence>
<comment type="similarity">
    <text evidence="4">Belongs to the TonB-dependent receptor family.</text>
</comment>
<gene>
    <name evidence="8" type="ORF">JAO78_000815</name>
</gene>
<keyword evidence="9" id="KW-1185">Reference proteome</keyword>
<sequence length="886" mass="98088">MSSKQKLSLSRVGLSVMLALSTTTTLLPIHAKAQDSAPAPQTETEELERISVSGRLMSSAAAAAAERREQPYVAELLGMEQISRAGDSNAATALRRVTGLTLVKDKFIYVRGLGERYSSTLLNGALVPSPDPTRNVIPLDMFPAGIIESLVVQKAYSPELPAAFGGGNVNIRTAAIPLQTTFNVAVGTGYNSLNSADGFSYAGGGDDWHGKDDGTRAISADLATAQRQFGILTPIKIAEALGGINASNLAQAETIVRELGTAFNRDIDIHRTSVKPDFDGSASFGSRFDLAKNVVFGVMSGFSYDRATQNIEEQERYYSISGESLTPLNRYDDIRGTEHQIKMSGMLNFGLELGVDHRLETSTIYLRDTKDEIKIKNGDSIETINETNRFNTDTSLTYEERTMLSNQLRGRHNLPSLWDLAIDWQYTDAKARRYAPGQVEYRYLNETQADGSVFSFLRRNQNAVTYSFGDMQDNTENLSWNAHLPMTLGKAEITFSTGYNYFERNRDAQTDRFNFDTVGFSLQQLSGSFSDIFTDNNILDSSNRFKISNVTTQADDYLAAQMIDAGYAALEINYDYLFRLNLGVRYEDFKQVSLPLTADGQISGNVTDSVLVEDGFYPALSLTWFVNDDLQARFGYSKTVVRPDLREVTPVLYVDPLTDFKVTGFSGLTSTDINSADVRLEWYYDNSNYSVGLFYKDLDNPIEAIELSGSDGNLLMSFRNAESGKLYGVEAEFLQQLDMFNGSIGQIADNFFLAGNLTLSESEITIQRFPGANLTNLERGLSGHSKYVANLQLGFDSDNDKHNATLTYNVFGKRIAFAGVNGKDDAFEQPFNSLDVTYSYAPNSNISVKLGLKNLLDEDVEILQQGEILQKRTEGQSYSLSFSYKY</sequence>
<dbReference type="Pfam" id="PF07715">
    <property type="entry name" value="Plug"/>
    <property type="match status" value="1"/>
</dbReference>
<feature type="signal peptide" evidence="5">
    <location>
        <begin position="1"/>
        <end position="33"/>
    </location>
</feature>
<comment type="caution">
    <text evidence="8">The sequence shown here is derived from an EMBL/GenBank/DDBJ whole genome shotgun (WGS) entry which is preliminary data.</text>
</comment>
<evidence type="ECO:0000259" key="7">
    <source>
        <dbReference type="Pfam" id="PF07715"/>
    </source>
</evidence>
<comment type="subcellular location">
    <subcellularLocation>
        <location evidence="1 4">Cell outer membrane</location>
    </subcellularLocation>
</comment>
<keyword evidence="8" id="KW-0675">Receptor</keyword>
<dbReference type="Proteomes" id="UP000633814">
    <property type="component" value="Unassembled WGS sequence"/>
</dbReference>
<name>A0ABS8BZ69_9ALTE</name>
<evidence type="ECO:0000256" key="3">
    <source>
        <dbReference type="ARBA" id="ARBA00023237"/>
    </source>
</evidence>
<evidence type="ECO:0000256" key="2">
    <source>
        <dbReference type="ARBA" id="ARBA00023136"/>
    </source>
</evidence>
<evidence type="ECO:0000256" key="4">
    <source>
        <dbReference type="RuleBase" id="RU003357"/>
    </source>
</evidence>
<protein>
    <submittedName>
        <fullName evidence="8">TonB-dependent receptor</fullName>
    </submittedName>
</protein>
<dbReference type="EMBL" id="JAEINI020000001">
    <property type="protein sequence ID" value="MCB5225359.1"/>
    <property type="molecule type" value="Genomic_DNA"/>
</dbReference>
<dbReference type="InterPro" id="IPR000531">
    <property type="entry name" value="Beta-barrel_TonB"/>
</dbReference>